<dbReference type="RefSeq" id="WP_035627442.1">
    <property type="nucleotide sequence ID" value="NZ_JBEWQG010000037.1"/>
</dbReference>
<dbReference type="EMBL" id="JPRM01000045">
    <property type="protein sequence ID" value="KFF09831.1"/>
    <property type="molecule type" value="Genomic_DNA"/>
</dbReference>
<accession>A0A085ZZG7</accession>
<dbReference type="OrthoDB" id="798544at2"/>
<evidence type="ECO:0000313" key="2">
    <source>
        <dbReference type="EMBL" id="OXA87334.1"/>
    </source>
</evidence>
<dbReference type="AlphaFoldDB" id="A0A085ZZG7"/>
<evidence type="ECO:0000313" key="4">
    <source>
        <dbReference type="Proteomes" id="UP000198424"/>
    </source>
</evidence>
<gene>
    <name evidence="2" type="ORF">B0A62_22915</name>
    <name evidence="1" type="ORF">IW20_22225</name>
</gene>
<organism evidence="1 3">
    <name type="scientific">Flavobacterium hydatis</name>
    <name type="common">Cytophaga aquatilis</name>
    <dbReference type="NCBI Taxonomy" id="991"/>
    <lineage>
        <taxon>Bacteria</taxon>
        <taxon>Pseudomonadati</taxon>
        <taxon>Bacteroidota</taxon>
        <taxon>Flavobacteriia</taxon>
        <taxon>Flavobacteriales</taxon>
        <taxon>Flavobacteriaceae</taxon>
        <taxon>Flavobacterium</taxon>
    </lineage>
</organism>
<keyword evidence="4" id="KW-1185">Reference proteome</keyword>
<evidence type="ECO:0000313" key="3">
    <source>
        <dbReference type="Proteomes" id="UP000028712"/>
    </source>
</evidence>
<comment type="caution">
    <text evidence="1">The sequence shown here is derived from an EMBL/GenBank/DDBJ whole genome shotgun (WGS) entry which is preliminary data.</text>
</comment>
<reference evidence="1 3" key="1">
    <citation type="submission" date="2014-07" db="EMBL/GenBank/DDBJ databases">
        <title>Genome of Flavobacterium hydatis DSM 2063.</title>
        <authorList>
            <person name="Pipes S.E."/>
            <person name="Stropko S.J."/>
            <person name="Newman J.D."/>
        </authorList>
    </citation>
    <scope>NUCLEOTIDE SEQUENCE [LARGE SCALE GENOMIC DNA]</scope>
    <source>
        <strain evidence="1 3">DSM 2063</strain>
    </source>
</reference>
<dbReference type="EMBL" id="MUGY01000040">
    <property type="protein sequence ID" value="OXA87334.1"/>
    <property type="molecule type" value="Genomic_DNA"/>
</dbReference>
<proteinExistence type="predicted"/>
<protein>
    <submittedName>
        <fullName evidence="1">Uncharacterized protein</fullName>
    </submittedName>
</protein>
<sequence>MITVNDAAKVFDTVLSIPGMNEPVKMDLKISRKNVLLLSHLIQDGLKIREGSSVLLESISEQGRTELESLSQECLQKAGLIELHEKLAGISASIKG</sequence>
<name>A0A085ZZG7_FLAHY</name>
<reference evidence="2 4" key="2">
    <citation type="submission" date="2016-11" db="EMBL/GenBank/DDBJ databases">
        <title>Whole genomes of Flavobacteriaceae.</title>
        <authorList>
            <person name="Stine C."/>
            <person name="Li C."/>
            <person name="Tadesse D."/>
        </authorList>
    </citation>
    <scope>NUCLEOTIDE SEQUENCE [LARGE SCALE GENOMIC DNA]</scope>
    <source>
        <strain evidence="2 4">ATCC 29551</strain>
    </source>
</reference>
<evidence type="ECO:0000313" key="1">
    <source>
        <dbReference type="EMBL" id="KFF09831.1"/>
    </source>
</evidence>
<dbReference type="Proteomes" id="UP000198424">
    <property type="component" value="Unassembled WGS sequence"/>
</dbReference>
<dbReference type="Proteomes" id="UP000028712">
    <property type="component" value="Unassembled WGS sequence"/>
</dbReference>
<dbReference type="eggNOG" id="ENOG50330XV">
    <property type="taxonomic scope" value="Bacteria"/>
</dbReference>